<dbReference type="InterPro" id="IPR010129">
    <property type="entry name" value="T1SS_HlyD"/>
</dbReference>
<feature type="domain" description="AprE-like beta-barrel" evidence="12">
    <location>
        <begin position="364"/>
        <end position="453"/>
    </location>
</feature>
<feature type="coiled-coil region" evidence="10">
    <location>
        <begin position="277"/>
        <end position="322"/>
    </location>
</feature>
<dbReference type="RefSeq" id="WP_064318668.1">
    <property type="nucleotide sequence ID" value="NZ_JACI01000002.1"/>
</dbReference>
<dbReference type="PRINTS" id="PR01490">
    <property type="entry name" value="RTXTOXIND"/>
</dbReference>
<evidence type="ECO:0000256" key="6">
    <source>
        <dbReference type="ARBA" id="ARBA00022692"/>
    </source>
</evidence>
<protein>
    <recommendedName>
        <fullName evidence="9">Membrane fusion protein (MFP) family protein</fullName>
    </recommendedName>
</protein>
<keyword evidence="7 9" id="KW-1133">Transmembrane helix</keyword>
<dbReference type="PANTHER" id="PTHR30386">
    <property type="entry name" value="MEMBRANE FUSION SUBUNIT OF EMRAB-TOLC MULTIDRUG EFFLUX PUMP"/>
    <property type="match status" value="1"/>
</dbReference>
<dbReference type="Proteomes" id="UP000078358">
    <property type="component" value="Unassembled WGS sequence"/>
</dbReference>
<evidence type="ECO:0000313" key="13">
    <source>
        <dbReference type="EMBL" id="OAQ14246.1"/>
    </source>
</evidence>
<evidence type="ECO:0000256" key="4">
    <source>
        <dbReference type="ARBA" id="ARBA00022475"/>
    </source>
</evidence>
<dbReference type="InterPro" id="IPR059040">
    <property type="entry name" value="HH_CyaD-like"/>
</dbReference>
<dbReference type="PROSITE" id="PS00543">
    <property type="entry name" value="HLYD_FAMILY"/>
    <property type="match status" value="1"/>
</dbReference>
<comment type="caution">
    <text evidence="13">The sequence shown here is derived from an EMBL/GenBank/DDBJ whole genome shotgun (WGS) entry which is preliminary data.</text>
</comment>
<comment type="similarity">
    <text evidence="2 9">Belongs to the membrane fusion protein (MFP) (TC 8.A.1) family.</text>
</comment>
<name>A0A179CWF7_BIBTR</name>
<dbReference type="EMBL" id="JACI01000002">
    <property type="protein sequence ID" value="OAQ14246.1"/>
    <property type="molecule type" value="Genomic_DNA"/>
</dbReference>
<feature type="domain" description="CyaD-like alpha-helical hairpin" evidence="11">
    <location>
        <begin position="131"/>
        <end position="324"/>
    </location>
</feature>
<evidence type="ECO:0000256" key="3">
    <source>
        <dbReference type="ARBA" id="ARBA00022448"/>
    </source>
</evidence>
<dbReference type="Gene3D" id="1.10.287.470">
    <property type="entry name" value="Helix hairpin bin"/>
    <property type="match status" value="1"/>
</dbReference>
<evidence type="ECO:0000256" key="1">
    <source>
        <dbReference type="ARBA" id="ARBA00004377"/>
    </source>
</evidence>
<dbReference type="InterPro" id="IPR006144">
    <property type="entry name" value="Secretion_HlyD_CS"/>
</dbReference>
<keyword evidence="6 9" id="KW-0812">Transmembrane</keyword>
<keyword evidence="10" id="KW-0175">Coiled coil</keyword>
<dbReference type="PATRIC" id="fig|1261658.3.peg.1516"/>
<dbReference type="Gene3D" id="2.40.50.100">
    <property type="match status" value="1"/>
</dbReference>
<evidence type="ECO:0000256" key="8">
    <source>
        <dbReference type="ARBA" id="ARBA00023136"/>
    </source>
</evidence>
<gene>
    <name evidence="13" type="ORF">F480_07595</name>
</gene>
<dbReference type="Pfam" id="PF26002">
    <property type="entry name" value="Beta-barrel_AprE"/>
    <property type="match status" value="1"/>
</dbReference>
<keyword evidence="3 9" id="KW-0813">Transport</keyword>
<sequence>MFYCSSICALFKHYWQIFSEVWKVRKKLDPVKRERNESEFLPAHLELIDTPVSSLPRWVAKAIMLFFVIAAIWAYLGKVEIVAVAPGKILPNLRSKTIQPIETAIVKQVYVRNGQHVNKGDLLVELTTLGVEADLSQAESALKLALLNQLRQEALAQAIQQDANPILDQQIALQYRLDQKLFTQEQRLANSQFNTWLAEKHKLIANIEQKKTEKNTIEFEVKKYTGMLKYETERRNDFLKLYKKGHASKHELFSYENRVIELENEIHIQQSKIYEINAQLEQANKEFQAFIEAFERDVLVELRNANKEVEQLRLEVEKNSQRQRSSFIYAPVDGSVQQLQTYTIGGVVTTAQPLMTIVPRNEQLEIEVMISNKDIGFVKLEQDVVIKVEAFPYTRYGHINGKLSSLSFDAVQDENLGLIFPATITMEKSYLNVEGQKIPLMAGMAVTTEIKTGNRNVLDYLLSPIKEIVDESLKER</sequence>
<evidence type="ECO:0000256" key="5">
    <source>
        <dbReference type="ARBA" id="ARBA00022519"/>
    </source>
</evidence>
<dbReference type="Gene3D" id="2.40.30.170">
    <property type="match status" value="1"/>
</dbReference>
<dbReference type="GO" id="GO:0009306">
    <property type="term" value="P:protein secretion"/>
    <property type="evidence" value="ECO:0007669"/>
    <property type="project" value="InterPro"/>
</dbReference>
<dbReference type="InterPro" id="IPR050739">
    <property type="entry name" value="MFP"/>
</dbReference>
<evidence type="ECO:0000256" key="2">
    <source>
        <dbReference type="ARBA" id="ARBA00009477"/>
    </source>
</evidence>
<feature type="transmembrane region" description="Helical" evidence="9">
    <location>
        <begin position="58"/>
        <end position="76"/>
    </location>
</feature>
<dbReference type="NCBIfam" id="TIGR01843">
    <property type="entry name" value="type_I_hlyD"/>
    <property type="match status" value="1"/>
</dbReference>
<dbReference type="InterPro" id="IPR058982">
    <property type="entry name" value="Beta-barrel_AprE"/>
</dbReference>
<organism evidence="13 14">
    <name type="scientific">Bibersteinia trehalosi Y31</name>
    <dbReference type="NCBI Taxonomy" id="1261658"/>
    <lineage>
        <taxon>Bacteria</taxon>
        <taxon>Pseudomonadati</taxon>
        <taxon>Pseudomonadota</taxon>
        <taxon>Gammaproteobacteria</taxon>
        <taxon>Pasteurellales</taxon>
        <taxon>Pasteurellaceae</taxon>
        <taxon>Bibersteinia</taxon>
    </lineage>
</organism>
<evidence type="ECO:0000256" key="7">
    <source>
        <dbReference type="ARBA" id="ARBA00022989"/>
    </source>
</evidence>
<evidence type="ECO:0000259" key="11">
    <source>
        <dbReference type="Pfam" id="PF25988"/>
    </source>
</evidence>
<evidence type="ECO:0000256" key="10">
    <source>
        <dbReference type="SAM" id="Coils"/>
    </source>
</evidence>
<evidence type="ECO:0000259" key="12">
    <source>
        <dbReference type="Pfam" id="PF26002"/>
    </source>
</evidence>
<dbReference type="GO" id="GO:0005886">
    <property type="term" value="C:plasma membrane"/>
    <property type="evidence" value="ECO:0007669"/>
    <property type="project" value="UniProtKB-SubCell"/>
</dbReference>
<reference evidence="13 14" key="1">
    <citation type="submission" date="2014-01" db="EMBL/GenBank/DDBJ databases">
        <authorList>
            <person name="Zuccon D."/>
        </authorList>
    </citation>
    <scope>NUCLEOTIDE SEQUENCE [LARGE SCALE GENOMIC DNA]</scope>
    <source>
        <strain evidence="13 14">Y31</strain>
    </source>
</reference>
<keyword evidence="5 9" id="KW-0997">Cell inner membrane</keyword>
<evidence type="ECO:0000313" key="14">
    <source>
        <dbReference type="Proteomes" id="UP000078358"/>
    </source>
</evidence>
<dbReference type="SUPFAM" id="SSF111369">
    <property type="entry name" value="HlyD-like secretion proteins"/>
    <property type="match status" value="1"/>
</dbReference>
<dbReference type="AlphaFoldDB" id="A0A179CWF7"/>
<accession>A0A179CWF7</accession>
<comment type="subcellular location">
    <subcellularLocation>
        <location evidence="1 9">Cell inner membrane</location>
        <topology evidence="1 9">Single-pass membrane protein</topology>
    </subcellularLocation>
</comment>
<keyword evidence="4 9" id="KW-1003">Cell membrane</keyword>
<evidence type="ECO:0000256" key="9">
    <source>
        <dbReference type="RuleBase" id="RU365093"/>
    </source>
</evidence>
<proteinExistence type="inferred from homology"/>
<dbReference type="PANTHER" id="PTHR30386:SF27">
    <property type="entry name" value="MEMBRANE FUSION PROTEIN (MFP) FAMILY PROTEIN"/>
    <property type="match status" value="1"/>
</dbReference>
<dbReference type="Pfam" id="PF25988">
    <property type="entry name" value="HH_CyaD"/>
    <property type="match status" value="1"/>
</dbReference>
<keyword evidence="8 9" id="KW-0472">Membrane</keyword>